<accession>A0A2M6WDA5</accession>
<dbReference type="GO" id="GO:0006412">
    <property type="term" value="P:translation"/>
    <property type="evidence" value="ECO:0007669"/>
    <property type="project" value="UniProtKB-UniRule"/>
</dbReference>
<reference evidence="6" key="1">
    <citation type="submission" date="2017-09" db="EMBL/GenBank/DDBJ databases">
        <title>Depth-based differentiation of microbial function through sediment-hosted aquifers and enrichment of novel symbionts in the deep terrestrial subsurface.</title>
        <authorList>
            <person name="Probst A.J."/>
            <person name="Ladd B."/>
            <person name="Jarett J.K."/>
            <person name="Geller-Mcgrath D.E."/>
            <person name="Sieber C.M.K."/>
            <person name="Emerson J.B."/>
            <person name="Anantharaman K."/>
            <person name="Thomas B.C."/>
            <person name="Malmstrom R."/>
            <person name="Stieglmeier M."/>
            <person name="Klingl A."/>
            <person name="Woyke T."/>
            <person name="Ryan C.M."/>
            <person name="Banfield J.F."/>
        </authorList>
    </citation>
    <scope>NUCLEOTIDE SEQUENCE [LARGE SCALE GENOMIC DNA]</scope>
</reference>
<comment type="caution">
    <text evidence="5">The sequence shown here is derived from an EMBL/GenBank/DDBJ whole genome shotgun (WGS) entry which is preliminary data.</text>
</comment>
<dbReference type="SUPFAM" id="SSF52161">
    <property type="entry name" value="Ribosomal protein L13"/>
    <property type="match status" value="1"/>
</dbReference>
<dbReference type="AlphaFoldDB" id="A0A2M6WDA5"/>
<evidence type="ECO:0000256" key="1">
    <source>
        <dbReference type="ARBA" id="ARBA00006227"/>
    </source>
</evidence>
<dbReference type="CDD" id="cd00392">
    <property type="entry name" value="Ribosomal_L13"/>
    <property type="match status" value="1"/>
</dbReference>
<dbReference type="InterPro" id="IPR036899">
    <property type="entry name" value="Ribosomal_uL13_sf"/>
</dbReference>
<dbReference type="Gene3D" id="3.90.1180.10">
    <property type="entry name" value="Ribosomal protein L13"/>
    <property type="match status" value="1"/>
</dbReference>
<proteinExistence type="inferred from homology"/>
<organism evidence="5 6">
    <name type="scientific">Candidatus Komeilibacteria bacterium CG10_big_fil_rev_8_21_14_0_10_41_13</name>
    <dbReference type="NCBI Taxonomy" id="1974476"/>
    <lineage>
        <taxon>Bacteria</taxon>
        <taxon>Candidatus Komeiliibacteriota</taxon>
    </lineage>
</organism>
<dbReference type="Proteomes" id="UP000230543">
    <property type="component" value="Unassembled WGS sequence"/>
</dbReference>
<dbReference type="GO" id="GO:0003735">
    <property type="term" value="F:structural constituent of ribosome"/>
    <property type="evidence" value="ECO:0007669"/>
    <property type="project" value="InterPro"/>
</dbReference>
<dbReference type="NCBIfam" id="TIGR01066">
    <property type="entry name" value="rplM_bact"/>
    <property type="match status" value="1"/>
</dbReference>
<comment type="similarity">
    <text evidence="1 4">Belongs to the universal ribosomal protein uL13 family.</text>
</comment>
<keyword evidence="2 4" id="KW-0689">Ribosomal protein</keyword>
<dbReference type="InterPro" id="IPR005822">
    <property type="entry name" value="Ribosomal_uL13"/>
</dbReference>
<dbReference type="InterPro" id="IPR005823">
    <property type="entry name" value="Ribosomal_uL13_bac-type"/>
</dbReference>
<name>A0A2M6WDA5_9BACT</name>
<protein>
    <recommendedName>
        <fullName evidence="4">Large ribosomal subunit protein uL13</fullName>
    </recommendedName>
</protein>
<dbReference type="Pfam" id="PF00572">
    <property type="entry name" value="Ribosomal_L13"/>
    <property type="match status" value="1"/>
</dbReference>
<comment type="subunit">
    <text evidence="4">Part of the 50S ribosomal subunit.</text>
</comment>
<comment type="function">
    <text evidence="4">This protein is one of the early assembly proteins of the 50S ribosomal subunit, although it is not seen to bind rRNA by itself. It is important during the early stages of 50S assembly.</text>
</comment>
<evidence type="ECO:0000256" key="3">
    <source>
        <dbReference type="ARBA" id="ARBA00023274"/>
    </source>
</evidence>
<keyword evidence="3 4" id="KW-0687">Ribonucleoprotein</keyword>
<dbReference type="PANTHER" id="PTHR11545:SF2">
    <property type="entry name" value="LARGE RIBOSOMAL SUBUNIT PROTEIN UL13M"/>
    <property type="match status" value="1"/>
</dbReference>
<dbReference type="GO" id="GO:0003729">
    <property type="term" value="F:mRNA binding"/>
    <property type="evidence" value="ECO:0007669"/>
    <property type="project" value="TreeGrafter"/>
</dbReference>
<dbReference type="GO" id="GO:0017148">
    <property type="term" value="P:negative regulation of translation"/>
    <property type="evidence" value="ECO:0007669"/>
    <property type="project" value="TreeGrafter"/>
</dbReference>
<dbReference type="PIRSF" id="PIRSF002181">
    <property type="entry name" value="Ribosomal_L13"/>
    <property type="match status" value="1"/>
</dbReference>
<evidence type="ECO:0000256" key="2">
    <source>
        <dbReference type="ARBA" id="ARBA00022980"/>
    </source>
</evidence>
<dbReference type="GO" id="GO:0005840">
    <property type="term" value="C:ribosome"/>
    <property type="evidence" value="ECO:0007669"/>
    <property type="project" value="UniProtKB-KW"/>
</dbReference>
<dbReference type="HAMAP" id="MF_01366">
    <property type="entry name" value="Ribosomal_uL13"/>
    <property type="match status" value="1"/>
</dbReference>
<dbReference type="GO" id="GO:1990904">
    <property type="term" value="C:ribonucleoprotein complex"/>
    <property type="evidence" value="ECO:0007669"/>
    <property type="project" value="UniProtKB-KW"/>
</dbReference>
<evidence type="ECO:0000256" key="4">
    <source>
        <dbReference type="HAMAP-Rule" id="MF_01366"/>
    </source>
</evidence>
<evidence type="ECO:0000313" key="5">
    <source>
        <dbReference type="EMBL" id="PIT90725.1"/>
    </source>
</evidence>
<sequence length="117" mass="13669">MEIIREKHTLDASDRPAGRLASETAILLMGKHKVSFQSHQDMGDFVEIENVNKLKFTGKKLENKVYYKHSLYPGGIKSQTLAKFFKERPEELFRKIVMGMLPKNKLRKDMIKRLTFK</sequence>
<dbReference type="PANTHER" id="PTHR11545">
    <property type="entry name" value="RIBOSOMAL PROTEIN L13"/>
    <property type="match status" value="1"/>
</dbReference>
<evidence type="ECO:0000313" key="6">
    <source>
        <dbReference type="Proteomes" id="UP000230543"/>
    </source>
</evidence>
<gene>
    <name evidence="4 5" type="primary">rplM</name>
    <name evidence="5" type="ORF">COU22_00650</name>
</gene>
<dbReference type="EMBL" id="PFBO01000020">
    <property type="protein sequence ID" value="PIT90725.1"/>
    <property type="molecule type" value="Genomic_DNA"/>
</dbReference>